<keyword evidence="1" id="KW-0479">Metal-binding</keyword>
<name>A0A3N0DVX5_9ACTN</name>
<accession>A0A3N0DVX5</accession>
<dbReference type="InterPro" id="IPR036116">
    <property type="entry name" value="FN3_sf"/>
</dbReference>
<keyword evidence="4" id="KW-0119">Carbohydrate metabolism</keyword>
<dbReference type="EMBL" id="RJSG01000002">
    <property type="protein sequence ID" value="RNL79754.1"/>
    <property type="molecule type" value="Genomic_DNA"/>
</dbReference>
<keyword evidence="2" id="KW-0186">Copper</keyword>
<reference evidence="7 8" key="1">
    <citation type="submission" date="2018-11" db="EMBL/GenBank/DDBJ databases">
        <authorList>
            <person name="Li F."/>
        </authorList>
    </citation>
    <scope>NUCLEOTIDE SEQUENCE [LARGE SCALE GENOMIC DNA]</scope>
    <source>
        <strain evidence="7 8">KIS18-7</strain>
    </source>
</reference>
<dbReference type="InterPro" id="IPR008972">
    <property type="entry name" value="Cupredoxin"/>
</dbReference>
<dbReference type="Proteomes" id="UP000277094">
    <property type="component" value="Unassembled WGS sequence"/>
</dbReference>
<dbReference type="InterPro" id="IPR052721">
    <property type="entry name" value="ET_Amicyanin"/>
</dbReference>
<dbReference type="PANTHER" id="PTHR36507">
    <property type="entry name" value="BLL1555 PROTEIN"/>
    <property type="match status" value="1"/>
</dbReference>
<dbReference type="RefSeq" id="WP_123234258.1">
    <property type="nucleotide sequence ID" value="NZ_RJSG01000002.1"/>
</dbReference>
<dbReference type="Pfam" id="PF00127">
    <property type="entry name" value="Copper-bind"/>
    <property type="match status" value="1"/>
</dbReference>
<dbReference type="AlphaFoldDB" id="A0A3N0DVX5"/>
<gene>
    <name evidence="7" type="ORF">EFL95_12435</name>
</gene>
<feature type="domain" description="Fibronectin type-III" evidence="6">
    <location>
        <begin position="108"/>
        <end position="195"/>
    </location>
</feature>
<evidence type="ECO:0000256" key="3">
    <source>
        <dbReference type="ARBA" id="ARBA00023295"/>
    </source>
</evidence>
<evidence type="ECO:0000256" key="1">
    <source>
        <dbReference type="ARBA" id="ARBA00022723"/>
    </source>
</evidence>
<dbReference type="GO" id="GO:0000272">
    <property type="term" value="P:polysaccharide catabolic process"/>
    <property type="evidence" value="ECO:0007669"/>
    <property type="project" value="UniProtKB-KW"/>
</dbReference>
<keyword evidence="4" id="KW-0624">Polysaccharide degradation</keyword>
<dbReference type="InterPro" id="IPR013783">
    <property type="entry name" value="Ig-like_fold"/>
</dbReference>
<dbReference type="PROSITE" id="PS50853">
    <property type="entry name" value="FN3"/>
    <property type="match status" value="1"/>
</dbReference>
<dbReference type="SUPFAM" id="SSF49265">
    <property type="entry name" value="Fibronectin type III"/>
    <property type="match status" value="1"/>
</dbReference>
<comment type="caution">
    <text evidence="7">The sequence shown here is derived from an EMBL/GenBank/DDBJ whole genome shotgun (WGS) entry which is preliminary data.</text>
</comment>
<protein>
    <recommendedName>
        <fullName evidence="6">Fibronectin type-III domain-containing protein</fullName>
    </recommendedName>
</protein>
<evidence type="ECO:0000313" key="7">
    <source>
        <dbReference type="EMBL" id="RNL79754.1"/>
    </source>
</evidence>
<keyword evidence="3" id="KW-0378">Hydrolase</keyword>
<organism evidence="7 8">
    <name type="scientific">Nocardioides marmorisolisilvae</name>
    <dbReference type="NCBI Taxonomy" id="1542737"/>
    <lineage>
        <taxon>Bacteria</taxon>
        <taxon>Bacillati</taxon>
        <taxon>Actinomycetota</taxon>
        <taxon>Actinomycetes</taxon>
        <taxon>Propionibacteriales</taxon>
        <taxon>Nocardioidaceae</taxon>
        <taxon>Nocardioides</taxon>
    </lineage>
</organism>
<evidence type="ECO:0000256" key="4">
    <source>
        <dbReference type="ARBA" id="ARBA00023326"/>
    </source>
</evidence>
<feature type="chain" id="PRO_5018004218" description="Fibronectin type-III domain-containing protein" evidence="5">
    <location>
        <begin position="31"/>
        <end position="195"/>
    </location>
</feature>
<evidence type="ECO:0000259" key="6">
    <source>
        <dbReference type="PROSITE" id="PS50853"/>
    </source>
</evidence>
<evidence type="ECO:0000256" key="5">
    <source>
        <dbReference type="SAM" id="SignalP"/>
    </source>
</evidence>
<keyword evidence="8" id="KW-1185">Reference proteome</keyword>
<dbReference type="PANTHER" id="PTHR36507:SF1">
    <property type="entry name" value="BLL1555 PROTEIN"/>
    <property type="match status" value="1"/>
</dbReference>
<dbReference type="GO" id="GO:0009055">
    <property type="term" value="F:electron transfer activity"/>
    <property type="evidence" value="ECO:0007669"/>
    <property type="project" value="InterPro"/>
</dbReference>
<proteinExistence type="predicted"/>
<dbReference type="Gene3D" id="2.60.40.10">
    <property type="entry name" value="Immunoglobulins"/>
    <property type="match status" value="1"/>
</dbReference>
<feature type="signal peptide" evidence="5">
    <location>
        <begin position="1"/>
        <end position="30"/>
    </location>
</feature>
<dbReference type="OrthoDB" id="574459at2"/>
<dbReference type="GO" id="GO:0005507">
    <property type="term" value="F:copper ion binding"/>
    <property type="evidence" value="ECO:0007669"/>
    <property type="project" value="InterPro"/>
</dbReference>
<dbReference type="InterPro" id="IPR000923">
    <property type="entry name" value="BlueCu_1"/>
</dbReference>
<evidence type="ECO:0000313" key="8">
    <source>
        <dbReference type="Proteomes" id="UP000277094"/>
    </source>
</evidence>
<keyword evidence="5" id="KW-0732">Signal</keyword>
<dbReference type="Gene3D" id="2.60.40.420">
    <property type="entry name" value="Cupredoxins - blue copper proteins"/>
    <property type="match status" value="1"/>
</dbReference>
<dbReference type="SUPFAM" id="SSF49503">
    <property type="entry name" value="Cupredoxins"/>
    <property type="match status" value="1"/>
</dbReference>
<dbReference type="GO" id="GO:0016798">
    <property type="term" value="F:hydrolase activity, acting on glycosyl bonds"/>
    <property type="evidence" value="ECO:0007669"/>
    <property type="project" value="UniProtKB-KW"/>
</dbReference>
<dbReference type="InterPro" id="IPR003961">
    <property type="entry name" value="FN3_dom"/>
</dbReference>
<evidence type="ECO:0000256" key="2">
    <source>
        <dbReference type="ARBA" id="ARBA00023008"/>
    </source>
</evidence>
<sequence>MTSFRAARVLAGLALLAPLMALLAQGPAQATTRTVTVGDDFFTPKTLKVVVGDSVKWSFEGTHTSTSTQGFWNSGTKNAGQSYTRPFADAGTYPYYCTIHGMMMSGSIQVPVKASGSASSGWTLRWSSRTGTSSVRYDVQYKRVGSSTWTSWRTGTASRSATFNPSGAHSYYVHARTHVGSHTSSWSPSITVKVT</sequence>
<keyword evidence="3" id="KW-0326">Glycosidase</keyword>